<reference evidence="2 3" key="1">
    <citation type="submission" date="2018-08" db="EMBL/GenBank/DDBJ databases">
        <title>Genomic Encyclopedia of Type Strains, Phase IV (KMG-IV): sequencing the most valuable type-strain genomes for metagenomic binning, comparative biology and taxonomic classification.</title>
        <authorList>
            <person name="Goeker M."/>
        </authorList>
    </citation>
    <scope>NUCLEOTIDE SEQUENCE [LARGE SCALE GENOMIC DNA]</scope>
    <source>
        <strain evidence="2 3">DSM 23923</strain>
    </source>
</reference>
<keyword evidence="3" id="KW-1185">Reference proteome</keyword>
<evidence type="ECO:0000313" key="2">
    <source>
        <dbReference type="EMBL" id="REG07217.1"/>
    </source>
</evidence>
<dbReference type="InterPro" id="IPR036071">
    <property type="entry name" value="AMMECR1_dom_sf"/>
</dbReference>
<dbReference type="AlphaFoldDB" id="A0A347ZW41"/>
<dbReference type="InterPro" id="IPR027485">
    <property type="entry name" value="AMMECR1_N"/>
</dbReference>
<dbReference type="RefSeq" id="WP_116225782.1">
    <property type="nucleotide sequence ID" value="NZ_AP018437.1"/>
</dbReference>
<dbReference type="InterPro" id="IPR023473">
    <property type="entry name" value="AMMECR1"/>
</dbReference>
<organism evidence="2 3">
    <name type="scientific">Pelolinea submarina</name>
    <dbReference type="NCBI Taxonomy" id="913107"/>
    <lineage>
        <taxon>Bacteria</taxon>
        <taxon>Bacillati</taxon>
        <taxon>Chloroflexota</taxon>
        <taxon>Anaerolineae</taxon>
        <taxon>Anaerolineales</taxon>
        <taxon>Anaerolineaceae</taxon>
        <taxon>Pelolinea</taxon>
    </lineage>
</organism>
<evidence type="ECO:0000259" key="1">
    <source>
        <dbReference type="PROSITE" id="PS51112"/>
    </source>
</evidence>
<dbReference type="NCBIfam" id="TIGR04335">
    <property type="entry name" value="AmmeMemoSam_A"/>
    <property type="match status" value="1"/>
</dbReference>
<dbReference type="OrthoDB" id="159752at2"/>
<dbReference type="InterPro" id="IPR002733">
    <property type="entry name" value="AMMECR1_domain"/>
</dbReference>
<dbReference type="PANTHER" id="PTHR13016">
    <property type="entry name" value="AMMECR1 HOMOLOG"/>
    <property type="match status" value="1"/>
</dbReference>
<dbReference type="PANTHER" id="PTHR13016:SF0">
    <property type="entry name" value="AMME SYNDROME CANDIDATE GENE 1 PROTEIN"/>
    <property type="match status" value="1"/>
</dbReference>
<dbReference type="Gene3D" id="3.30.700.20">
    <property type="entry name" value="Hypothetical protein ph0010, domain 1"/>
    <property type="match status" value="1"/>
</dbReference>
<dbReference type="Pfam" id="PF01871">
    <property type="entry name" value="AMMECR1"/>
    <property type="match status" value="1"/>
</dbReference>
<proteinExistence type="predicted"/>
<dbReference type="Proteomes" id="UP000256388">
    <property type="component" value="Unassembled WGS sequence"/>
</dbReference>
<accession>A0A347ZW41</accession>
<sequence length="192" mass="22107">MELEQTLCEADRKTLLDLARHTIQQTAAGQRLPRLNPADYSEDLQRDGASFVTLTIDEQLRGCIGALEAYQPLVLDVQEHAAAAASEDYRFRPVRPEEVPLLQIEISRLTPTQPLLYEDWQDLIDQLRPGLDGVLIRDGVRRATFLPQVWEKLPDPRNFLDHLCVKMGAPSDYWRIHKLDVSIYQVEEFKEE</sequence>
<protein>
    <recommendedName>
        <fullName evidence="1">AMMECR1 domain-containing protein</fullName>
    </recommendedName>
</protein>
<dbReference type="Gene3D" id="3.30.1490.150">
    <property type="entry name" value="Hypothetical protein ph0010, domain 2"/>
    <property type="match status" value="1"/>
</dbReference>
<name>A0A347ZW41_9CHLR</name>
<gene>
    <name evidence="2" type="ORF">DFR64_2422</name>
</gene>
<dbReference type="InterPro" id="IPR027623">
    <property type="entry name" value="AmmeMemoSam_A"/>
</dbReference>
<dbReference type="SUPFAM" id="SSF143447">
    <property type="entry name" value="AMMECR1-like"/>
    <property type="match status" value="1"/>
</dbReference>
<dbReference type="PROSITE" id="PS51112">
    <property type="entry name" value="AMMECR1"/>
    <property type="match status" value="1"/>
</dbReference>
<comment type="caution">
    <text evidence="2">The sequence shown here is derived from an EMBL/GenBank/DDBJ whole genome shotgun (WGS) entry which is preliminary data.</text>
</comment>
<feature type="domain" description="AMMECR1" evidence="1">
    <location>
        <begin position="10"/>
        <end position="192"/>
    </location>
</feature>
<dbReference type="EMBL" id="QUMS01000003">
    <property type="protein sequence ID" value="REG07217.1"/>
    <property type="molecule type" value="Genomic_DNA"/>
</dbReference>
<dbReference type="NCBIfam" id="TIGR00296">
    <property type="entry name" value="TIGR00296 family protein"/>
    <property type="match status" value="1"/>
</dbReference>
<evidence type="ECO:0000313" key="3">
    <source>
        <dbReference type="Proteomes" id="UP000256388"/>
    </source>
</evidence>